<name>A0ABM7MRC5_9BURK</name>
<proteinExistence type="predicted"/>
<dbReference type="InterPro" id="IPR013976">
    <property type="entry name" value="HDOD"/>
</dbReference>
<dbReference type="PROSITE" id="PS51833">
    <property type="entry name" value="HDOD"/>
    <property type="match status" value="1"/>
</dbReference>
<dbReference type="Gene3D" id="1.10.3210.10">
    <property type="entry name" value="Hypothetical protein af1432"/>
    <property type="match status" value="1"/>
</dbReference>
<dbReference type="InterPro" id="IPR052340">
    <property type="entry name" value="RNase_Y/CdgJ"/>
</dbReference>
<dbReference type="RefSeq" id="WP_223904825.1">
    <property type="nucleotide sequence ID" value="NZ_AP024238.1"/>
</dbReference>
<dbReference type="Pfam" id="PF08668">
    <property type="entry name" value="HDOD"/>
    <property type="match status" value="1"/>
</dbReference>
<dbReference type="PANTHER" id="PTHR33525:SF4">
    <property type="entry name" value="CYCLIC DI-GMP PHOSPHODIESTERASE CDGJ"/>
    <property type="match status" value="1"/>
</dbReference>
<accession>A0ABM7MRC5</accession>
<protein>
    <recommendedName>
        <fullName evidence="1">HDOD domain-containing protein</fullName>
    </recommendedName>
</protein>
<reference evidence="2 3" key="1">
    <citation type="journal article" date="2021" name="Microbiol. Spectr.">
        <title>A Single Bacterium Capable of Oxidation and Reduction of Iron at Circumneutral pH.</title>
        <authorList>
            <person name="Kato S."/>
            <person name="Ohkuma M."/>
        </authorList>
    </citation>
    <scope>NUCLEOTIDE SEQUENCE [LARGE SCALE GENOMIC DNA]</scope>
    <source>
        <strain evidence="2 3">MIZ03</strain>
    </source>
</reference>
<evidence type="ECO:0000313" key="3">
    <source>
        <dbReference type="Proteomes" id="UP000824366"/>
    </source>
</evidence>
<keyword evidence="3" id="KW-1185">Reference proteome</keyword>
<evidence type="ECO:0000313" key="2">
    <source>
        <dbReference type="EMBL" id="BCO28917.1"/>
    </source>
</evidence>
<sequence length="405" mass="45484">MAAGALQHVAMGYQLLWNAQRQIAGVQLCLDTLPGIQPHTYALLAELQKLWSPLAPPLLLSTPHPTLLMDLLEHTPSALARVEVLAELLSHPALPQYVQQAQKRGLRMVWRGQPGERPLPAWASCFSQNTLNLTAEEALQALRASLRRPNSLPSLRQRSPVREGQIYDGIASQALAEHCLDEQAAAALLGWPMEDVLYSYRQTHLQPDQEVILKLIDSIDADNGMDEIEHRLGQDPLLSYRFLRYINSASLGLPQHIDSLRQGLMVLGLSRTKQWLLELLHHASSHLNLQPVRQAMVLRARFMTHLLDTGQSEALKRELYLCGLLSQIDLLVFQSMPGALRAMHLPHRVKEALLTQDGPYWPYLDIAMAVEMPRLDTVKICSLQHGFNPQDINLALLHTLAILKF</sequence>
<dbReference type="Proteomes" id="UP000824366">
    <property type="component" value="Chromosome"/>
</dbReference>
<dbReference type="SUPFAM" id="SSF109604">
    <property type="entry name" value="HD-domain/PDEase-like"/>
    <property type="match status" value="1"/>
</dbReference>
<dbReference type="EMBL" id="AP024238">
    <property type="protein sequence ID" value="BCO28917.1"/>
    <property type="molecule type" value="Genomic_DNA"/>
</dbReference>
<feature type="domain" description="HDOD" evidence="1">
    <location>
        <begin position="205"/>
        <end position="389"/>
    </location>
</feature>
<organism evidence="2 3">
    <name type="scientific">Rhodoferax lithotrophicus</name>
    <dbReference type="NCBI Taxonomy" id="2798804"/>
    <lineage>
        <taxon>Bacteria</taxon>
        <taxon>Pseudomonadati</taxon>
        <taxon>Pseudomonadota</taxon>
        <taxon>Betaproteobacteria</taxon>
        <taxon>Burkholderiales</taxon>
        <taxon>Comamonadaceae</taxon>
        <taxon>Rhodoferax</taxon>
    </lineage>
</organism>
<evidence type="ECO:0000259" key="1">
    <source>
        <dbReference type="PROSITE" id="PS51833"/>
    </source>
</evidence>
<gene>
    <name evidence="2" type="ORF">MIZ03_3827</name>
</gene>
<dbReference type="PANTHER" id="PTHR33525">
    <property type="match status" value="1"/>
</dbReference>